<evidence type="ECO:0008006" key="3">
    <source>
        <dbReference type="Google" id="ProtNLM"/>
    </source>
</evidence>
<dbReference type="OrthoDB" id="372883at85006"/>
<evidence type="ECO:0000313" key="1">
    <source>
        <dbReference type="EMBL" id="QAY59885.1"/>
    </source>
</evidence>
<accession>A0A4P6ECD3</accession>
<proteinExistence type="predicted"/>
<name>A0A4P6ECD3_9MICO</name>
<organism evidence="1 2">
    <name type="scientific">Microbacterium protaetiae</name>
    <dbReference type="NCBI Taxonomy" id="2509458"/>
    <lineage>
        <taxon>Bacteria</taxon>
        <taxon>Bacillati</taxon>
        <taxon>Actinomycetota</taxon>
        <taxon>Actinomycetes</taxon>
        <taxon>Micrococcales</taxon>
        <taxon>Microbacteriaceae</taxon>
        <taxon>Microbacterium</taxon>
    </lineage>
</organism>
<sequence>MLAQTAGDLALIAELPDASAVALRLRRSGHPDTTIAVALGIPMQAVPVTLSIAQAKLDALRREA</sequence>
<gene>
    <name evidence="1" type="ORF">ET475_07690</name>
</gene>
<dbReference type="AlphaFoldDB" id="A0A4P6ECD3"/>
<protein>
    <recommendedName>
        <fullName evidence="3">Sigma-70 family RNA polymerase sigma factor</fullName>
    </recommendedName>
</protein>
<dbReference type="EMBL" id="CP035494">
    <property type="protein sequence ID" value="QAY59885.1"/>
    <property type="molecule type" value="Genomic_DNA"/>
</dbReference>
<dbReference type="KEGG" id="mprt:ET475_07690"/>
<dbReference type="RefSeq" id="WP_129388155.1">
    <property type="nucleotide sequence ID" value="NZ_CP035494.1"/>
</dbReference>
<reference evidence="1 2" key="1">
    <citation type="submission" date="2019-01" db="EMBL/GenBank/DDBJ databases">
        <title>Genome sequencing of strain DFW100M-13.</title>
        <authorList>
            <person name="Heo J."/>
            <person name="Kim S.-J."/>
            <person name="Kim J.-S."/>
            <person name="Hong S.-B."/>
            <person name="Kwon S.-W."/>
        </authorList>
    </citation>
    <scope>NUCLEOTIDE SEQUENCE [LARGE SCALE GENOMIC DNA]</scope>
    <source>
        <strain evidence="1 2">DFW100M-13</strain>
    </source>
</reference>
<dbReference type="Proteomes" id="UP000293995">
    <property type="component" value="Chromosome"/>
</dbReference>
<evidence type="ECO:0000313" key="2">
    <source>
        <dbReference type="Proteomes" id="UP000293995"/>
    </source>
</evidence>
<keyword evidence="2" id="KW-1185">Reference proteome</keyword>